<dbReference type="SMART" id="SM00028">
    <property type="entry name" value="TPR"/>
    <property type="match status" value="4"/>
</dbReference>
<organism evidence="4 5">
    <name type="scientific">Thiorhodovibrio winogradskyi</name>
    <dbReference type="NCBI Taxonomy" id="77007"/>
    <lineage>
        <taxon>Bacteria</taxon>
        <taxon>Pseudomonadati</taxon>
        <taxon>Pseudomonadota</taxon>
        <taxon>Gammaproteobacteria</taxon>
        <taxon>Chromatiales</taxon>
        <taxon>Chromatiaceae</taxon>
        <taxon>Thiorhodovibrio</taxon>
    </lineage>
</organism>
<dbReference type="Gene3D" id="1.25.40.10">
    <property type="entry name" value="Tetratricopeptide repeat domain"/>
    <property type="match status" value="2"/>
</dbReference>
<evidence type="ECO:0000256" key="1">
    <source>
        <dbReference type="ARBA" id="ARBA00022723"/>
    </source>
</evidence>
<dbReference type="HAMAP" id="MF_00994">
    <property type="entry name" value="LPS_assembly_LapB"/>
    <property type="match status" value="1"/>
</dbReference>
<dbReference type="InterPro" id="IPR041166">
    <property type="entry name" value="Rubredoxin_2"/>
</dbReference>
<keyword evidence="2" id="KW-0472">Membrane</keyword>
<feature type="binding site" evidence="2">
    <location>
        <position position="354"/>
    </location>
    <ligand>
        <name>Fe cation</name>
        <dbReference type="ChEBI" id="CHEBI:24875"/>
    </ligand>
</feature>
<keyword evidence="2" id="KW-1133">Transmembrane helix</keyword>
<name>A0ABZ0S6F5_9GAMM</name>
<dbReference type="SUPFAM" id="SSF81901">
    <property type="entry name" value="HCP-like"/>
    <property type="match status" value="1"/>
</dbReference>
<dbReference type="InterPro" id="IPR030865">
    <property type="entry name" value="LapB"/>
</dbReference>
<dbReference type="Pfam" id="PF13176">
    <property type="entry name" value="TPR_7"/>
    <property type="match status" value="1"/>
</dbReference>
<dbReference type="RefSeq" id="WP_408034158.1">
    <property type="nucleotide sequence ID" value="NZ_CP121472.1"/>
</dbReference>
<feature type="binding site" evidence="2">
    <location>
        <position position="368"/>
    </location>
    <ligand>
        <name>Fe cation</name>
        <dbReference type="ChEBI" id="CHEBI:24875"/>
    </ligand>
</feature>
<dbReference type="InterPro" id="IPR019734">
    <property type="entry name" value="TPR_rpt"/>
</dbReference>
<feature type="binding site" evidence="2">
    <location>
        <position position="365"/>
    </location>
    <ligand>
        <name>Fe cation</name>
        <dbReference type="ChEBI" id="CHEBI:24875"/>
    </ligand>
</feature>
<evidence type="ECO:0000313" key="4">
    <source>
        <dbReference type="EMBL" id="WPL15897.1"/>
    </source>
</evidence>
<keyword evidence="2" id="KW-0812">Transmembrane</keyword>
<comment type="similarity">
    <text evidence="2">Belongs to the LapB family.</text>
</comment>
<dbReference type="EMBL" id="CP121472">
    <property type="protein sequence ID" value="WPL15897.1"/>
    <property type="molecule type" value="Genomic_DNA"/>
</dbReference>
<reference evidence="4 5" key="1">
    <citation type="journal article" date="2023" name="Microorganisms">
        <title>Thiorhodovibrio frisius and Trv. litoralis spp. nov., Two Novel Members from a Clade of Fastidious Purple Sulfur Bacteria That Exhibit Unique Red-Shifted Light-Harvesting Capabilities.</title>
        <authorList>
            <person name="Methner A."/>
            <person name="Kuzyk S.B."/>
            <person name="Petersen J."/>
            <person name="Bauer S."/>
            <person name="Brinkmann H."/>
            <person name="Sichau K."/>
            <person name="Wanner G."/>
            <person name="Wolf J."/>
            <person name="Neumann-Schaal M."/>
            <person name="Henke P."/>
            <person name="Tank M."/>
            <person name="Sproer C."/>
            <person name="Bunk B."/>
            <person name="Overmann J."/>
        </authorList>
    </citation>
    <scope>NUCLEOTIDE SEQUENCE [LARGE SCALE GENOMIC DNA]</scope>
    <source>
        <strain evidence="4 5">DSM 6702</strain>
    </source>
</reference>
<feature type="binding site" evidence="2">
    <location>
        <position position="351"/>
    </location>
    <ligand>
        <name>Fe cation</name>
        <dbReference type="ChEBI" id="CHEBI:24875"/>
    </ligand>
</feature>
<keyword evidence="2" id="KW-1003">Cell membrane</keyword>
<evidence type="ECO:0000259" key="3">
    <source>
        <dbReference type="Pfam" id="PF18073"/>
    </source>
</evidence>
<proteinExistence type="inferred from homology"/>
<gene>
    <name evidence="2" type="primary">lapB</name>
    <name evidence="4" type="ORF">Thiowin_00826</name>
</gene>
<keyword evidence="2" id="KW-0677">Repeat</keyword>
<dbReference type="Pfam" id="PF13432">
    <property type="entry name" value="TPR_16"/>
    <property type="match status" value="1"/>
</dbReference>
<feature type="domain" description="LapB rubredoxin metal binding" evidence="3">
    <location>
        <begin position="349"/>
        <end position="374"/>
    </location>
</feature>
<comment type="function">
    <text evidence="2">Modulates cellular lipopolysaccharide (LPS) levels by regulating LpxC, which is involved in lipid A biosynthesis. May act by modulating the proteolytic activity of FtsH towards LpxC. May also coordinate assembly of proteins involved in LPS synthesis at the plasma membrane.</text>
</comment>
<dbReference type="Pfam" id="PF18073">
    <property type="entry name" value="Zn_ribbon_LapB"/>
    <property type="match status" value="1"/>
</dbReference>
<keyword evidence="5" id="KW-1185">Reference proteome</keyword>
<protein>
    <recommendedName>
        <fullName evidence="2">Lipopolysaccharide assembly protein B</fullName>
    </recommendedName>
</protein>
<comment type="subcellular location">
    <subcellularLocation>
        <location evidence="2">Cell inner membrane</location>
        <topology evidence="2">Single-pass membrane protein</topology>
        <orientation evidence="2">Cytoplasmic side</orientation>
    </subcellularLocation>
</comment>
<evidence type="ECO:0000256" key="2">
    <source>
        <dbReference type="HAMAP-Rule" id="MF_00994"/>
    </source>
</evidence>
<dbReference type="Proteomes" id="UP001432180">
    <property type="component" value="Chromosome"/>
</dbReference>
<sequence>MLLPVAAASGWWIGQRGAGGTQVVGGSPSSAYFRGLNYLLNEQPDKAIDVFLELAEVDRETAETHLALGALFRRRGEVDRAIRIHQDLIARPKLTAQQRAFGLYELGLDYMRAGLLDRAESLFKELAEMRMQVQPALRALIDIYQQEKDWQRCLETARQLEAAGEIPLRAEIAQFHCELAEQYLREQDKGAARRHLQDAQRAAPDCIRASLLQAEMDMADGDAKSALALYARVTERGPRFVPAMLPGLLECYRRLGHERVAGELGQLFQAQPSPPLMLQLSEALEREQGIDAAIRFLVDYLRGHADLSAAERLLDLRVRQQREQGGSADPTAEIVLGVVEHLLSARPAYQCEHCGFEARALHWQCPSCKHWGSIMAVEPDRLVTDLAPLRQRRIT</sequence>
<feature type="topological domain" description="Cytoplasmic" evidence="2">
    <location>
        <begin position="15"/>
        <end position="395"/>
    </location>
</feature>
<keyword evidence="1 2" id="KW-0479">Metal-binding</keyword>
<evidence type="ECO:0000313" key="5">
    <source>
        <dbReference type="Proteomes" id="UP001432180"/>
    </source>
</evidence>
<dbReference type="NCBIfam" id="NF008757">
    <property type="entry name" value="PRK11788.1-5"/>
    <property type="match status" value="1"/>
</dbReference>
<dbReference type="InterPro" id="IPR011990">
    <property type="entry name" value="TPR-like_helical_dom_sf"/>
</dbReference>
<keyword evidence="2" id="KW-0997">Cell inner membrane</keyword>
<keyword evidence="2" id="KW-0802">TPR repeat</keyword>
<accession>A0ABZ0S6F5</accession>
<keyword evidence="2" id="KW-0408">Iron</keyword>